<name>A0A1E8PL28_9BURK</name>
<comment type="caution">
    <text evidence="1">The sequence shown here is derived from an EMBL/GenBank/DDBJ whole genome shotgun (WGS) entry which is preliminary data.</text>
</comment>
<evidence type="ECO:0000313" key="2">
    <source>
        <dbReference type="Proteomes" id="UP000092634"/>
    </source>
</evidence>
<proteinExistence type="predicted"/>
<reference evidence="1 2" key="1">
    <citation type="submission" date="2016-10" db="EMBL/GenBank/DDBJ databases">
        <title>Updated version of Genome Assembly of Janthinobacterium lividum ERGS5:01.</title>
        <authorList>
            <person name="Kumar R."/>
            <person name="Acharya V."/>
            <person name="Singh D."/>
        </authorList>
    </citation>
    <scope>NUCLEOTIDE SEQUENCE [LARGE SCALE GENOMIC DNA]</scope>
    <source>
        <strain evidence="1 2">ERGS5:01</strain>
    </source>
</reference>
<gene>
    <name evidence="1" type="ORF">BA896_021830</name>
</gene>
<sequence length="79" mass="8529">MHVKAAPGLKLPKEGAPYTYITDAEPVEVENVHYYRKAINDGDLIALADDEWSAYLAARFRTEAAAVKAAAKDAAPTPV</sequence>
<dbReference type="EMBL" id="MAQB02000014">
    <property type="protein sequence ID" value="OFJ46444.1"/>
    <property type="molecule type" value="Genomic_DNA"/>
</dbReference>
<organism evidence="1 2">
    <name type="scientific">Janthinobacterium lividum</name>
    <dbReference type="NCBI Taxonomy" id="29581"/>
    <lineage>
        <taxon>Bacteria</taxon>
        <taxon>Pseudomonadati</taxon>
        <taxon>Pseudomonadota</taxon>
        <taxon>Betaproteobacteria</taxon>
        <taxon>Burkholderiales</taxon>
        <taxon>Oxalobacteraceae</taxon>
        <taxon>Janthinobacterium</taxon>
    </lineage>
</organism>
<evidence type="ECO:0008006" key="3">
    <source>
        <dbReference type="Google" id="ProtNLM"/>
    </source>
</evidence>
<dbReference type="AlphaFoldDB" id="A0A1E8PL28"/>
<accession>A0A1E8PL28</accession>
<protein>
    <recommendedName>
        <fullName evidence="3">DUF2635 domain-containing protein</fullName>
    </recommendedName>
</protein>
<dbReference type="Proteomes" id="UP000092634">
    <property type="component" value="Unassembled WGS sequence"/>
</dbReference>
<evidence type="ECO:0000313" key="1">
    <source>
        <dbReference type="EMBL" id="OFJ46444.1"/>
    </source>
</evidence>